<evidence type="ECO:0000256" key="4">
    <source>
        <dbReference type="ARBA" id="ARBA00022679"/>
    </source>
</evidence>
<dbReference type="SUPFAM" id="SSF55205">
    <property type="entry name" value="EPT/RTPC-like"/>
    <property type="match status" value="1"/>
</dbReference>
<feature type="binding site" evidence="7">
    <location>
        <position position="146"/>
    </location>
    <ligand>
        <name>phosphoenolpyruvate</name>
        <dbReference type="ChEBI" id="CHEBI:58702"/>
    </ligand>
</feature>
<comment type="similarity">
    <text evidence="2 7">Belongs to the EPSP synthase family.</text>
</comment>
<dbReference type="PANTHER" id="PTHR21090">
    <property type="entry name" value="AROM/DEHYDROQUINATE SYNTHASE"/>
    <property type="match status" value="1"/>
</dbReference>
<feature type="binding site" evidence="7">
    <location>
        <position position="172"/>
    </location>
    <ligand>
        <name>3-phosphoshikimate</name>
        <dbReference type="ChEBI" id="CHEBI:145989"/>
    </ligand>
</feature>
<feature type="binding site" evidence="7">
    <location>
        <position position="321"/>
    </location>
    <ligand>
        <name>phosphoenolpyruvate</name>
        <dbReference type="ChEBI" id="CHEBI:58702"/>
    </ligand>
</feature>
<feature type="binding site" evidence="7">
    <location>
        <position position="22"/>
    </location>
    <ligand>
        <name>phosphoenolpyruvate</name>
        <dbReference type="ChEBI" id="CHEBI:58702"/>
    </ligand>
</feature>
<evidence type="ECO:0000259" key="8">
    <source>
        <dbReference type="Pfam" id="PF00275"/>
    </source>
</evidence>
<feature type="binding site" evidence="7">
    <location>
        <position position="145"/>
    </location>
    <ligand>
        <name>3-phosphoshikimate</name>
        <dbReference type="ChEBI" id="CHEBI:145989"/>
    </ligand>
</feature>
<keyword evidence="10" id="KW-1185">Reference proteome</keyword>
<feature type="binding site" evidence="7">
    <location>
        <position position="365"/>
    </location>
    <ligand>
        <name>phosphoenolpyruvate</name>
        <dbReference type="ChEBI" id="CHEBI:58702"/>
    </ligand>
</feature>
<protein>
    <recommendedName>
        <fullName evidence="7">3-phosphoshikimate 1-carboxyvinyltransferase</fullName>
        <ecNumber evidence="7">2.5.1.19</ecNumber>
    </recommendedName>
    <alternativeName>
        <fullName evidence="7">5-enolpyruvylshikimate-3-phosphate synthase</fullName>
        <shortName evidence="7">EPSP synthase</shortName>
        <shortName evidence="7">EPSPS</shortName>
    </alternativeName>
</protein>
<feature type="binding site" evidence="7">
    <location>
        <position position="23"/>
    </location>
    <ligand>
        <name>3-phosphoshikimate</name>
        <dbReference type="ChEBI" id="CHEBI:145989"/>
    </ligand>
</feature>
<dbReference type="InterPro" id="IPR013792">
    <property type="entry name" value="RNA3'P_cycl/enolpyr_Trfase_a/b"/>
</dbReference>
<evidence type="ECO:0000256" key="6">
    <source>
        <dbReference type="ARBA" id="ARBA00044633"/>
    </source>
</evidence>
<evidence type="ECO:0000313" key="9">
    <source>
        <dbReference type="EMBL" id="NBG65617.1"/>
    </source>
</evidence>
<feature type="binding site" evidence="7">
    <location>
        <position position="317"/>
    </location>
    <ligand>
        <name>3-phosphoshikimate</name>
        <dbReference type="ChEBI" id="CHEBI:145989"/>
    </ligand>
</feature>
<feature type="binding site" evidence="7">
    <location>
        <position position="290"/>
    </location>
    <ligand>
        <name>3-phosphoshikimate</name>
        <dbReference type="ChEBI" id="CHEBI:145989"/>
    </ligand>
</feature>
<keyword evidence="3 7" id="KW-0028">Amino-acid biosynthesis</keyword>
<dbReference type="GO" id="GO:0005737">
    <property type="term" value="C:cytoplasm"/>
    <property type="evidence" value="ECO:0007669"/>
    <property type="project" value="UniProtKB-SubCell"/>
</dbReference>
<feature type="binding site" evidence="7">
    <location>
        <position position="146"/>
    </location>
    <ligand>
        <name>3-phosphoshikimate</name>
        <dbReference type="ChEBI" id="CHEBI:145989"/>
    </ligand>
</feature>
<dbReference type="CDD" id="cd01556">
    <property type="entry name" value="EPSP_synthase"/>
    <property type="match status" value="1"/>
</dbReference>
<feature type="binding site" evidence="7">
    <location>
        <position position="144"/>
    </location>
    <ligand>
        <name>3-phosphoshikimate</name>
        <dbReference type="ChEBI" id="CHEBI:145989"/>
    </ligand>
</feature>
<name>A0A6N9NKC0_9FLAO</name>
<dbReference type="PIRSF" id="PIRSF000505">
    <property type="entry name" value="EPSPS"/>
    <property type="match status" value="1"/>
</dbReference>
<feature type="binding site" evidence="7">
    <location>
        <position position="390"/>
    </location>
    <ligand>
        <name>phosphoenolpyruvate</name>
        <dbReference type="ChEBI" id="CHEBI:58702"/>
    </ligand>
</feature>
<dbReference type="GO" id="GO:0003866">
    <property type="term" value="F:3-phosphoshikimate 1-carboxyvinyltransferase activity"/>
    <property type="evidence" value="ECO:0007669"/>
    <property type="project" value="UniProtKB-UniRule"/>
</dbReference>
<dbReference type="Proteomes" id="UP000470771">
    <property type="component" value="Unassembled WGS sequence"/>
</dbReference>
<feature type="binding site" evidence="7">
    <location>
        <position position="70"/>
    </location>
    <ligand>
        <name>phosphoenolpyruvate</name>
        <dbReference type="ChEBI" id="CHEBI:58702"/>
    </ligand>
</feature>
<dbReference type="InterPro" id="IPR006264">
    <property type="entry name" value="EPSP_synthase"/>
</dbReference>
<dbReference type="HAMAP" id="MF_00210">
    <property type="entry name" value="EPSP_synth"/>
    <property type="match status" value="1"/>
</dbReference>
<organism evidence="9 10">
    <name type="scientific">Acidiluteibacter ferrifornacis</name>
    <dbReference type="NCBI Taxonomy" id="2692424"/>
    <lineage>
        <taxon>Bacteria</taxon>
        <taxon>Pseudomonadati</taxon>
        <taxon>Bacteroidota</taxon>
        <taxon>Flavobacteriia</taxon>
        <taxon>Flavobacteriales</taxon>
        <taxon>Cryomorphaceae</taxon>
        <taxon>Acidiluteibacter</taxon>
    </lineage>
</organism>
<evidence type="ECO:0000256" key="2">
    <source>
        <dbReference type="ARBA" id="ARBA00009948"/>
    </source>
</evidence>
<dbReference type="RefSeq" id="WP_160632567.1">
    <property type="nucleotide sequence ID" value="NZ_WWNE01000005.1"/>
</dbReference>
<feature type="binding site" evidence="7">
    <location>
        <position position="27"/>
    </location>
    <ligand>
        <name>3-phosphoshikimate</name>
        <dbReference type="ChEBI" id="CHEBI:145989"/>
    </ligand>
</feature>
<evidence type="ECO:0000256" key="3">
    <source>
        <dbReference type="ARBA" id="ARBA00022605"/>
    </source>
</evidence>
<gene>
    <name evidence="7" type="primary">aroA</name>
    <name evidence="9" type="ORF">GQN54_05780</name>
</gene>
<comment type="catalytic activity">
    <reaction evidence="6">
        <text>3-phosphoshikimate + phosphoenolpyruvate = 5-O-(1-carboxyvinyl)-3-phosphoshikimate + phosphate</text>
        <dbReference type="Rhea" id="RHEA:21256"/>
        <dbReference type="ChEBI" id="CHEBI:43474"/>
        <dbReference type="ChEBI" id="CHEBI:57701"/>
        <dbReference type="ChEBI" id="CHEBI:58702"/>
        <dbReference type="ChEBI" id="CHEBI:145989"/>
        <dbReference type="EC" id="2.5.1.19"/>
    </reaction>
    <physiologicalReaction direction="left-to-right" evidence="6">
        <dbReference type="Rhea" id="RHEA:21257"/>
    </physiologicalReaction>
</comment>
<evidence type="ECO:0000313" key="10">
    <source>
        <dbReference type="Proteomes" id="UP000470771"/>
    </source>
</evidence>
<dbReference type="GO" id="GO:0009073">
    <property type="term" value="P:aromatic amino acid family biosynthetic process"/>
    <property type="evidence" value="ECO:0007669"/>
    <property type="project" value="UniProtKB-KW"/>
</dbReference>
<dbReference type="InterPro" id="IPR036968">
    <property type="entry name" value="Enolpyruvate_Tfrase_sf"/>
</dbReference>
<dbReference type="PANTHER" id="PTHR21090:SF5">
    <property type="entry name" value="PENTAFUNCTIONAL AROM POLYPEPTIDE"/>
    <property type="match status" value="1"/>
</dbReference>
<comment type="caution">
    <text evidence="7">Lacks conserved residue(s) required for the propagation of feature annotation.</text>
</comment>
<feature type="binding site" evidence="7">
    <location>
        <position position="98"/>
    </location>
    <ligand>
        <name>phosphoenolpyruvate</name>
        <dbReference type="ChEBI" id="CHEBI:58702"/>
    </ligand>
</feature>
<keyword evidence="5 7" id="KW-0057">Aromatic amino acid biosynthesis</keyword>
<dbReference type="GO" id="GO:0008652">
    <property type="term" value="P:amino acid biosynthetic process"/>
    <property type="evidence" value="ECO:0007669"/>
    <property type="project" value="UniProtKB-KW"/>
</dbReference>
<dbReference type="InterPro" id="IPR023193">
    <property type="entry name" value="EPSP_synthase_CS"/>
</dbReference>
<reference evidence="9 10" key="1">
    <citation type="submission" date="2019-12" db="EMBL/GenBank/DDBJ databases">
        <authorList>
            <person name="Zhao J."/>
        </authorList>
    </citation>
    <scope>NUCLEOTIDE SEQUENCE [LARGE SCALE GENOMIC DNA]</scope>
    <source>
        <strain evidence="9 10">S-15</strain>
    </source>
</reference>
<feature type="active site" description="Proton acceptor" evidence="7">
    <location>
        <position position="290"/>
    </location>
</feature>
<comment type="subunit">
    <text evidence="7">Monomer.</text>
</comment>
<feature type="binding site" evidence="7">
    <location>
        <position position="22"/>
    </location>
    <ligand>
        <name>3-phosphoshikimate</name>
        <dbReference type="ChEBI" id="CHEBI:145989"/>
    </ligand>
</feature>
<sequence length="409" mass="45764">MNLKISHPTKFLFGKVELPASKSISNRLLIIQRLCKQSFEILNLSEANDTRLLQDILSEDRNVVDAQDAGTTFRFLTAYYAMTEGEKILTGSEQMKKRPIGVLVDALRELGADISYMGEEGYPPIAIRGSKLKGGEISIDGSISSQYISALLLIAPSLSVGLSLHLKGKVASTPYIKMTLKLMNKLGISYLWKGNVITIPSQPYKPLTVIVEPDWSAASYFFSFAALASSSELTLMGLNKESIQGDRIVANLFEQFGVKVSYLKKGIKLRKEIVENPLLQFDNDFNDYPDMVQSFIPIVAASGLPAVFSGVKSLRIKETNRVEALKIEMKKFGIEIIELDEDRIELKEQALKESKEPIATYNDHRMAMSLASMALTQDYIEIHNAEVVNKSFPNFWENLDRIGFKIEEM</sequence>
<dbReference type="UniPathway" id="UPA00053">
    <property type="reaction ID" value="UER00089"/>
</dbReference>
<dbReference type="AlphaFoldDB" id="A0A6N9NKC0"/>
<feature type="domain" description="Enolpyruvate transferase" evidence="8">
    <location>
        <begin position="60"/>
        <end position="399"/>
    </location>
</feature>
<evidence type="ECO:0000256" key="7">
    <source>
        <dbReference type="HAMAP-Rule" id="MF_00210"/>
    </source>
</evidence>
<comment type="caution">
    <text evidence="9">The sequence shown here is derived from an EMBL/GenBank/DDBJ whole genome shotgun (WGS) entry which is preliminary data.</text>
</comment>
<evidence type="ECO:0000256" key="5">
    <source>
        <dbReference type="ARBA" id="ARBA00023141"/>
    </source>
</evidence>
<proteinExistence type="inferred from homology"/>
<dbReference type="Gene3D" id="3.65.10.10">
    <property type="entry name" value="Enolpyruvate transferase domain"/>
    <property type="match status" value="3"/>
</dbReference>
<comment type="function">
    <text evidence="7">Catalyzes the transfer of the enolpyruvyl moiety of phosphoenolpyruvate (PEP) to the 5-hydroxyl of shikimate-3-phosphate (S3P) to produce enolpyruvyl shikimate-3-phosphate and inorganic phosphate.</text>
</comment>
<dbReference type="InterPro" id="IPR001986">
    <property type="entry name" value="Enolpyruvate_Tfrase_dom"/>
</dbReference>
<comment type="pathway">
    <text evidence="1 7">Metabolic intermediate biosynthesis; chorismate biosynthesis; chorismate from D-erythrose 4-phosphate and phosphoenolpyruvate: step 6/7.</text>
</comment>
<dbReference type="EC" id="2.5.1.19" evidence="7"/>
<dbReference type="GO" id="GO:0009423">
    <property type="term" value="P:chorismate biosynthetic process"/>
    <property type="evidence" value="ECO:0007669"/>
    <property type="project" value="UniProtKB-UniRule"/>
</dbReference>
<evidence type="ECO:0000256" key="1">
    <source>
        <dbReference type="ARBA" id="ARBA00004811"/>
    </source>
</evidence>
<dbReference type="EMBL" id="WWNE01000005">
    <property type="protein sequence ID" value="NBG65617.1"/>
    <property type="molecule type" value="Genomic_DNA"/>
</dbReference>
<dbReference type="PROSITE" id="PS00885">
    <property type="entry name" value="EPSP_SYNTHASE_2"/>
    <property type="match status" value="1"/>
</dbReference>
<keyword evidence="7" id="KW-0963">Cytoplasm</keyword>
<accession>A0A6N9NKC0</accession>
<dbReference type="Pfam" id="PF00275">
    <property type="entry name" value="EPSP_synthase"/>
    <property type="match status" value="1"/>
</dbReference>
<comment type="subcellular location">
    <subcellularLocation>
        <location evidence="7">Cytoplasm</location>
    </subcellularLocation>
</comment>
<keyword evidence="4 7" id="KW-0808">Transferase</keyword>